<dbReference type="EMBL" id="CP017157">
    <property type="protein sequence ID" value="AOP45530.1"/>
    <property type="molecule type" value="Genomic_DNA"/>
</dbReference>
<dbReference type="Proteomes" id="UP000094094">
    <property type="component" value="Chromosome"/>
</dbReference>
<organism evidence="2 3">
    <name type="scientific">Streptomyces lydicus</name>
    <dbReference type="NCBI Taxonomy" id="47763"/>
    <lineage>
        <taxon>Bacteria</taxon>
        <taxon>Bacillati</taxon>
        <taxon>Actinomycetota</taxon>
        <taxon>Actinomycetes</taxon>
        <taxon>Kitasatosporales</taxon>
        <taxon>Streptomycetaceae</taxon>
        <taxon>Streptomyces</taxon>
    </lineage>
</organism>
<proteinExistence type="predicted"/>
<feature type="domain" description="VOC" evidence="1">
    <location>
        <begin position="5"/>
        <end position="125"/>
    </location>
</feature>
<dbReference type="SUPFAM" id="SSF54593">
    <property type="entry name" value="Glyoxalase/Bleomycin resistance protein/Dihydroxybiphenyl dioxygenase"/>
    <property type="match status" value="1"/>
</dbReference>
<dbReference type="PROSITE" id="PS51819">
    <property type="entry name" value="VOC"/>
    <property type="match status" value="1"/>
</dbReference>
<dbReference type="InterPro" id="IPR041581">
    <property type="entry name" value="Glyoxalase_6"/>
</dbReference>
<gene>
    <name evidence="2" type="ORF">SL103_04080</name>
</gene>
<dbReference type="Pfam" id="PF18029">
    <property type="entry name" value="Glyoxalase_6"/>
    <property type="match status" value="1"/>
</dbReference>
<dbReference type="AlphaFoldDB" id="A0A1D7VFL7"/>
<dbReference type="InterPro" id="IPR029068">
    <property type="entry name" value="Glyas_Bleomycin-R_OHBP_Dase"/>
</dbReference>
<name>A0A1D7VFL7_9ACTN</name>
<dbReference type="OrthoDB" id="1645442at2"/>
<evidence type="ECO:0000313" key="3">
    <source>
        <dbReference type="Proteomes" id="UP000094094"/>
    </source>
</evidence>
<dbReference type="PANTHER" id="PTHR35908">
    <property type="entry name" value="HYPOTHETICAL FUSION PROTEIN"/>
    <property type="match status" value="1"/>
</dbReference>
<dbReference type="PANTHER" id="PTHR35908:SF1">
    <property type="entry name" value="CONSERVED PROTEIN"/>
    <property type="match status" value="1"/>
</dbReference>
<evidence type="ECO:0000259" key="1">
    <source>
        <dbReference type="PROSITE" id="PS51819"/>
    </source>
</evidence>
<evidence type="ECO:0000313" key="2">
    <source>
        <dbReference type="EMBL" id="AOP45530.1"/>
    </source>
</evidence>
<dbReference type="CDD" id="cd06587">
    <property type="entry name" value="VOC"/>
    <property type="match status" value="1"/>
</dbReference>
<sequence>MSLITLGVVALDCPAPRELAAFYAAALDWRVTDDGGDGEWVEVAGPDGRTLAFQRVDEGYRPPQWPGQDVPQQLHLDFDVPRDRIDEAERKVTELGAKLVQHDEGVRNFRVYLDPVGHPFCLCFT</sequence>
<dbReference type="RefSeq" id="WP_069567409.1">
    <property type="nucleotide sequence ID" value="NZ_CP017157.1"/>
</dbReference>
<accession>A0A1D7VFL7</accession>
<protein>
    <submittedName>
        <fullName evidence="2">Glyoxalase</fullName>
    </submittedName>
</protein>
<dbReference type="Gene3D" id="3.10.180.10">
    <property type="entry name" value="2,3-Dihydroxybiphenyl 1,2-Dioxygenase, domain 1"/>
    <property type="match status" value="1"/>
</dbReference>
<keyword evidence="3" id="KW-1185">Reference proteome</keyword>
<dbReference type="InterPro" id="IPR037523">
    <property type="entry name" value="VOC_core"/>
</dbReference>
<reference evidence="2 3" key="1">
    <citation type="submission" date="2016-09" db="EMBL/GenBank/DDBJ databases">
        <title>Complete genome sequencing of Streptomyces lydicus 103 and metabolic pathways analysis of antibiotic biosynthesis.</title>
        <authorList>
            <person name="Jia N."/>
            <person name="Ding M.-Z."/>
            <person name="Gao F."/>
            <person name="Yuan Y.-J."/>
        </authorList>
    </citation>
    <scope>NUCLEOTIDE SEQUENCE [LARGE SCALE GENOMIC DNA]</scope>
    <source>
        <strain evidence="2 3">103</strain>
    </source>
</reference>
<dbReference type="KEGG" id="slc:SL103_04080"/>